<feature type="compositionally biased region" description="Basic and acidic residues" evidence="1">
    <location>
        <begin position="87"/>
        <end position="124"/>
    </location>
</feature>
<name>A0AAU9WBA6_9CNID</name>
<comment type="caution">
    <text evidence="2">The sequence shown here is derived from an EMBL/GenBank/DDBJ whole genome shotgun (WGS) entry which is preliminary data.</text>
</comment>
<feature type="non-terminal residue" evidence="2">
    <location>
        <position position="1"/>
    </location>
</feature>
<reference evidence="2 3" key="1">
    <citation type="submission" date="2022-05" db="EMBL/GenBank/DDBJ databases">
        <authorList>
            <consortium name="Genoscope - CEA"/>
            <person name="William W."/>
        </authorList>
    </citation>
    <scope>NUCLEOTIDE SEQUENCE [LARGE SCALE GENOMIC DNA]</scope>
</reference>
<proteinExistence type="predicted"/>
<dbReference type="AlphaFoldDB" id="A0AAU9WBA6"/>
<evidence type="ECO:0000256" key="1">
    <source>
        <dbReference type="SAM" id="MobiDB-lite"/>
    </source>
</evidence>
<gene>
    <name evidence="2" type="ORF">PMEA_00035283</name>
</gene>
<keyword evidence="3" id="KW-1185">Reference proteome</keyword>
<protein>
    <submittedName>
        <fullName evidence="2">Uncharacterized protein</fullName>
    </submittedName>
</protein>
<dbReference type="EMBL" id="CALNXJ010000009">
    <property type="protein sequence ID" value="CAH3103789.1"/>
    <property type="molecule type" value="Genomic_DNA"/>
</dbReference>
<organism evidence="2 3">
    <name type="scientific">Pocillopora meandrina</name>
    <dbReference type="NCBI Taxonomy" id="46732"/>
    <lineage>
        <taxon>Eukaryota</taxon>
        <taxon>Metazoa</taxon>
        <taxon>Cnidaria</taxon>
        <taxon>Anthozoa</taxon>
        <taxon>Hexacorallia</taxon>
        <taxon>Scleractinia</taxon>
        <taxon>Astrocoeniina</taxon>
        <taxon>Pocilloporidae</taxon>
        <taxon>Pocillopora</taxon>
    </lineage>
</organism>
<evidence type="ECO:0000313" key="3">
    <source>
        <dbReference type="Proteomes" id="UP001159428"/>
    </source>
</evidence>
<feature type="compositionally biased region" description="Basic and acidic residues" evidence="1">
    <location>
        <begin position="62"/>
        <end position="80"/>
    </location>
</feature>
<sequence>IAKSPTGKCENFAIVTDGQWQLELPNLISDESSSELNVHIIQEVTNWTGKPVVLLKAPATSDKSKQKSMNDTEKKGDESKVRRKRKSREEAKEDENLAKRIMTEGGDIERNERQQGDLQKFQDGRPELALVVRLPDFQKS</sequence>
<accession>A0AAU9WBA6</accession>
<evidence type="ECO:0000313" key="2">
    <source>
        <dbReference type="EMBL" id="CAH3103789.1"/>
    </source>
</evidence>
<feature type="region of interest" description="Disordered" evidence="1">
    <location>
        <begin position="57"/>
        <end position="124"/>
    </location>
</feature>
<dbReference type="Proteomes" id="UP001159428">
    <property type="component" value="Unassembled WGS sequence"/>
</dbReference>